<reference evidence="5 6" key="1">
    <citation type="submission" date="2024-04" db="EMBL/GenBank/DDBJ databases">
        <title>Phyllosticta paracitricarpa is synonymous to the EU quarantine fungus P. citricarpa based on phylogenomic analyses.</title>
        <authorList>
            <consortium name="Lawrence Berkeley National Laboratory"/>
            <person name="Van Ingen-Buijs V.A."/>
            <person name="Van Westerhoven A.C."/>
            <person name="Haridas S."/>
            <person name="Skiadas P."/>
            <person name="Martin F."/>
            <person name="Groenewald J.Z."/>
            <person name="Crous P.W."/>
            <person name="Seidl M.F."/>
        </authorList>
    </citation>
    <scope>NUCLEOTIDE SEQUENCE [LARGE SCALE GENOMIC DNA]</scope>
    <source>
        <strain evidence="5 6">CBS 122670</strain>
    </source>
</reference>
<evidence type="ECO:0000256" key="1">
    <source>
        <dbReference type="ARBA" id="ARBA00004496"/>
    </source>
</evidence>
<dbReference type="PANTHER" id="PTHR18947:SF28">
    <property type="entry name" value="GIRDIN, ISOFORM A"/>
    <property type="match status" value="1"/>
</dbReference>
<dbReference type="InterPro" id="IPR036872">
    <property type="entry name" value="CH_dom_sf"/>
</dbReference>
<evidence type="ECO:0000256" key="3">
    <source>
        <dbReference type="ARBA" id="ARBA00023054"/>
    </source>
</evidence>
<keyword evidence="6" id="KW-1185">Reference proteome</keyword>
<name>A0ABR1LKD3_9PEZI</name>
<proteinExistence type="predicted"/>
<organism evidence="5 6">
    <name type="scientific">Phyllosticta citricarpa</name>
    <dbReference type="NCBI Taxonomy" id="55181"/>
    <lineage>
        <taxon>Eukaryota</taxon>
        <taxon>Fungi</taxon>
        <taxon>Dikarya</taxon>
        <taxon>Ascomycota</taxon>
        <taxon>Pezizomycotina</taxon>
        <taxon>Dothideomycetes</taxon>
        <taxon>Dothideomycetes incertae sedis</taxon>
        <taxon>Botryosphaeriales</taxon>
        <taxon>Phyllostictaceae</taxon>
        <taxon>Phyllosticta</taxon>
    </lineage>
</organism>
<dbReference type="PANTHER" id="PTHR18947">
    <property type="entry name" value="HOOK PROTEINS"/>
    <property type="match status" value="1"/>
</dbReference>
<gene>
    <name evidence="5" type="ORF">IWX46DRAFT_270377</name>
</gene>
<evidence type="ECO:0000259" key="4">
    <source>
        <dbReference type="Pfam" id="PF19047"/>
    </source>
</evidence>
<comment type="subcellular location">
    <subcellularLocation>
        <location evidence="1">Cytoplasm</location>
    </subcellularLocation>
</comment>
<dbReference type="InterPro" id="IPR043936">
    <property type="entry name" value="HOOK_N"/>
</dbReference>
<protein>
    <recommendedName>
        <fullName evidence="4">HOOK N-terminal domain-containing protein</fullName>
    </recommendedName>
</protein>
<feature type="domain" description="HOOK N-terminal" evidence="4">
    <location>
        <begin position="9"/>
        <end position="110"/>
    </location>
</feature>
<accession>A0ABR1LKD3</accession>
<evidence type="ECO:0000313" key="5">
    <source>
        <dbReference type="EMBL" id="KAK7535649.1"/>
    </source>
</evidence>
<evidence type="ECO:0000313" key="6">
    <source>
        <dbReference type="Proteomes" id="UP001365128"/>
    </source>
</evidence>
<keyword evidence="2" id="KW-0963">Cytoplasm</keyword>
<dbReference type="SUPFAM" id="SSF116907">
    <property type="entry name" value="Hook domain"/>
    <property type="match status" value="1"/>
</dbReference>
<sequence length="157" mass="17992">MDTTSPELETALLAWVNRFSLSKPVESWAELKDGQVLWHILHEVDPEYFKGNLPEATTQTSDSWIPRWQNIKHVDKVVTAYLTEECERQAVAQLLKTDLKAIAIDGSKKETTMVRFRYTLRNHCPLLTACSSSSLSSLQPYTRPRPVTAWSNSWRNS</sequence>
<dbReference type="Pfam" id="PF19047">
    <property type="entry name" value="HOOK_N"/>
    <property type="match status" value="1"/>
</dbReference>
<dbReference type="Gene3D" id="1.10.418.10">
    <property type="entry name" value="Calponin-like domain"/>
    <property type="match status" value="1"/>
</dbReference>
<dbReference type="Proteomes" id="UP001365128">
    <property type="component" value="Unassembled WGS sequence"/>
</dbReference>
<dbReference type="CDD" id="cd22211">
    <property type="entry name" value="HkD_SF"/>
    <property type="match status" value="1"/>
</dbReference>
<keyword evidence="3" id="KW-0175">Coiled coil</keyword>
<evidence type="ECO:0000256" key="2">
    <source>
        <dbReference type="ARBA" id="ARBA00022490"/>
    </source>
</evidence>
<comment type="caution">
    <text evidence="5">The sequence shown here is derived from an EMBL/GenBank/DDBJ whole genome shotgun (WGS) entry which is preliminary data.</text>
</comment>
<dbReference type="EMBL" id="JBBPDW010000038">
    <property type="protein sequence ID" value="KAK7535649.1"/>
    <property type="molecule type" value="Genomic_DNA"/>
</dbReference>